<dbReference type="EMBL" id="JABEPQ010000002">
    <property type="protein sequence ID" value="NNM47034.1"/>
    <property type="molecule type" value="Genomic_DNA"/>
</dbReference>
<organism evidence="4 5">
    <name type="scientific">Knoellia koreensis</name>
    <dbReference type="NCBI Taxonomy" id="2730921"/>
    <lineage>
        <taxon>Bacteria</taxon>
        <taxon>Bacillati</taxon>
        <taxon>Actinomycetota</taxon>
        <taxon>Actinomycetes</taxon>
        <taxon>Micrococcales</taxon>
        <taxon>Intrasporangiaceae</taxon>
        <taxon>Knoellia</taxon>
    </lineage>
</organism>
<evidence type="ECO:0000256" key="2">
    <source>
        <dbReference type="ARBA" id="ARBA00022726"/>
    </source>
</evidence>
<reference evidence="4 5" key="1">
    <citation type="submission" date="2020-04" db="EMBL/GenBank/DDBJ databases">
        <title>Knoellia sp. isolate from air conditioner.</title>
        <authorList>
            <person name="Chea S."/>
            <person name="Kim D.-U."/>
        </authorList>
    </citation>
    <scope>NUCLEOTIDE SEQUENCE [LARGE SCALE GENOMIC DNA]</scope>
    <source>
        <strain evidence="4 5">DB2414S</strain>
    </source>
</reference>
<feature type="domain" description="Phosphoribosyltransferase" evidence="3">
    <location>
        <begin position="61"/>
        <end position="162"/>
    </location>
</feature>
<dbReference type="GO" id="GO:0006166">
    <property type="term" value="P:purine ribonucleoside salvage"/>
    <property type="evidence" value="ECO:0007669"/>
    <property type="project" value="UniProtKB-KW"/>
</dbReference>
<protein>
    <recommendedName>
        <fullName evidence="3">Phosphoribosyltransferase domain-containing protein</fullName>
    </recommendedName>
</protein>
<dbReference type="SUPFAM" id="SSF53271">
    <property type="entry name" value="PRTase-like"/>
    <property type="match status" value="1"/>
</dbReference>
<dbReference type="InterPro" id="IPR029057">
    <property type="entry name" value="PRTase-like"/>
</dbReference>
<keyword evidence="1" id="KW-0808">Transferase</keyword>
<evidence type="ECO:0000313" key="5">
    <source>
        <dbReference type="Proteomes" id="UP000588586"/>
    </source>
</evidence>
<evidence type="ECO:0000256" key="1">
    <source>
        <dbReference type="ARBA" id="ARBA00022679"/>
    </source>
</evidence>
<accession>A0A849HKG6</accession>
<dbReference type="AlphaFoldDB" id="A0A849HKG6"/>
<dbReference type="GO" id="GO:0016740">
    <property type="term" value="F:transferase activity"/>
    <property type="evidence" value="ECO:0007669"/>
    <property type="project" value="UniProtKB-KW"/>
</dbReference>
<comment type="caution">
    <text evidence="4">The sequence shown here is derived from an EMBL/GenBank/DDBJ whole genome shotgun (WGS) entry which is preliminary data.</text>
</comment>
<evidence type="ECO:0000259" key="3">
    <source>
        <dbReference type="Pfam" id="PF00156"/>
    </source>
</evidence>
<dbReference type="PANTHER" id="PTHR43864:SF1">
    <property type="entry name" value="XANTHINE PHOSPHORIBOSYLTRANSFERASE"/>
    <property type="match status" value="1"/>
</dbReference>
<dbReference type="Gene3D" id="3.40.50.2020">
    <property type="match status" value="1"/>
</dbReference>
<sequence>MTAKAAAVVSFRQYAGDPTTFAGMLTQPSVLREGHFQLLSGVHTDTFLAFSGIAHDVHQLDTVAAWLQPTVEAWTPTVVLSPSTAGVALAAELARNLSIPLCMALQDDSGRPVGLVGKSFAADDRVLLVNDVTTTGRSIEALASLSRATPASIAGAAWFVSRDPNALKAATYPTVRVADIDLPSWSQKDCRACLAGQGTAERAIDLN</sequence>
<gene>
    <name evidence="4" type="ORF">HJG52_13595</name>
</gene>
<dbReference type="PANTHER" id="PTHR43864">
    <property type="entry name" value="HYPOXANTHINE/GUANINE PHOSPHORIBOSYLTRANSFERASE"/>
    <property type="match status" value="1"/>
</dbReference>
<dbReference type="Pfam" id="PF00156">
    <property type="entry name" value="Pribosyltran"/>
    <property type="match status" value="1"/>
</dbReference>
<evidence type="ECO:0000313" key="4">
    <source>
        <dbReference type="EMBL" id="NNM47034.1"/>
    </source>
</evidence>
<keyword evidence="2" id="KW-0660">Purine salvage</keyword>
<proteinExistence type="predicted"/>
<keyword evidence="5" id="KW-1185">Reference proteome</keyword>
<dbReference type="Proteomes" id="UP000588586">
    <property type="component" value="Unassembled WGS sequence"/>
</dbReference>
<dbReference type="CDD" id="cd06223">
    <property type="entry name" value="PRTases_typeI"/>
    <property type="match status" value="1"/>
</dbReference>
<dbReference type="InterPro" id="IPR050118">
    <property type="entry name" value="Pur/Pyrimidine_PRTase"/>
</dbReference>
<name>A0A849HKG6_9MICO</name>
<dbReference type="RefSeq" id="WP_171244057.1">
    <property type="nucleotide sequence ID" value="NZ_JABEPQ010000002.1"/>
</dbReference>
<dbReference type="InterPro" id="IPR000836">
    <property type="entry name" value="PRTase_dom"/>
</dbReference>